<accession>D1BKC8</accession>
<dbReference type="eggNOG" id="COG3979">
    <property type="taxonomic scope" value="Bacteria"/>
</dbReference>
<dbReference type="CAZy" id="CBM5">
    <property type="family name" value="Carbohydrate-Binding Module Family 5"/>
</dbReference>
<dbReference type="KEGG" id="ske:Sked_04400"/>
<dbReference type="InterPro" id="IPR003610">
    <property type="entry name" value="CBM5/12"/>
</dbReference>
<proteinExistence type="predicted"/>
<dbReference type="Pfam" id="PF02839">
    <property type="entry name" value="CBM_5_12"/>
    <property type="match status" value="1"/>
</dbReference>
<evidence type="ECO:0000256" key="1">
    <source>
        <dbReference type="ARBA" id="ARBA00022801"/>
    </source>
</evidence>
<evidence type="ECO:0000256" key="2">
    <source>
        <dbReference type="SAM" id="SignalP"/>
    </source>
</evidence>
<feature type="chain" id="PRO_5038505637" evidence="2">
    <location>
        <begin position="23"/>
        <end position="136"/>
    </location>
</feature>
<dbReference type="AlphaFoldDB" id="D1BKC8"/>
<evidence type="ECO:0000313" key="5">
    <source>
        <dbReference type="Proteomes" id="UP000000322"/>
    </source>
</evidence>
<protein>
    <submittedName>
        <fullName evidence="4">Carbohydrate binding protein</fullName>
    </submittedName>
</protein>
<organism evidence="4 5">
    <name type="scientific">Sanguibacter keddieii (strain ATCC 51767 / DSM 10542 / NCFB 3025 / ST-74)</name>
    <dbReference type="NCBI Taxonomy" id="446469"/>
    <lineage>
        <taxon>Bacteria</taxon>
        <taxon>Bacillati</taxon>
        <taxon>Actinomycetota</taxon>
        <taxon>Actinomycetes</taxon>
        <taxon>Micrococcales</taxon>
        <taxon>Sanguibacteraceae</taxon>
        <taxon>Sanguibacter</taxon>
    </lineage>
</organism>
<dbReference type="GO" id="GO:0030246">
    <property type="term" value="F:carbohydrate binding"/>
    <property type="evidence" value="ECO:0007669"/>
    <property type="project" value="InterPro"/>
</dbReference>
<dbReference type="GO" id="GO:0005576">
    <property type="term" value="C:extracellular region"/>
    <property type="evidence" value="ECO:0007669"/>
    <property type="project" value="InterPro"/>
</dbReference>
<keyword evidence="2" id="KW-0732">Signal</keyword>
<dbReference type="Proteomes" id="UP000000322">
    <property type="component" value="Chromosome"/>
</dbReference>
<dbReference type="HOGENOM" id="CLU_1873982_0_0_11"/>
<reference evidence="4 5" key="1">
    <citation type="journal article" date="2009" name="Stand. Genomic Sci.">
        <title>Complete genome sequence of Sanguibacter keddieii type strain (ST-74).</title>
        <authorList>
            <person name="Ivanova N."/>
            <person name="Sikorski J."/>
            <person name="Sims D."/>
            <person name="Brettin T."/>
            <person name="Detter J.C."/>
            <person name="Han C."/>
            <person name="Lapidus A."/>
            <person name="Copeland A."/>
            <person name="Glavina Del Rio T."/>
            <person name="Nolan M."/>
            <person name="Chen F."/>
            <person name="Lucas S."/>
            <person name="Tice H."/>
            <person name="Cheng J.F."/>
            <person name="Bruce D."/>
            <person name="Goodwin L."/>
            <person name="Pitluck S."/>
            <person name="Pati A."/>
            <person name="Mavromatis K."/>
            <person name="Chen A."/>
            <person name="Palaniappan K."/>
            <person name="D'haeseleer P."/>
            <person name="Chain P."/>
            <person name="Bristow J."/>
            <person name="Eisen J.A."/>
            <person name="Markowitz V."/>
            <person name="Hugenholtz P."/>
            <person name="Goker M."/>
            <person name="Pukall R."/>
            <person name="Klenk H.P."/>
            <person name="Kyrpides N.C."/>
        </authorList>
    </citation>
    <scope>NUCLEOTIDE SEQUENCE [LARGE SCALE GENOMIC DNA]</scope>
    <source>
        <strain evidence="5">ATCC 51767 / DSM 10542 / NCFB 3025 / ST-74</strain>
    </source>
</reference>
<dbReference type="Gene3D" id="2.10.10.20">
    <property type="entry name" value="Carbohydrate-binding module superfamily 5/12"/>
    <property type="match status" value="1"/>
</dbReference>
<sequence length="136" mass="13703">MLTSLALVGVVAVGAAAPPSTASPARADQSLYVPAASAVAVAEGTDEGQGGSADLLAVVDVAVPRGVTPVAVDKAPTVLPPDPTQPYPAWDAWADYAAGDRVVHDGLVYEAVVAHRGSGDPGLIKDRAVWRIVSVV</sequence>
<feature type="domain" description="Chitin-binding type-3" evidence="3">
    <location>
        <begin position="87"/>
        <end position="133"/>
    </location>
</feature>
<dbReference type="SMART" id="SM00495">
    <property type="entry name" value="ChtBD3"/>
    <property type="match status" value="1"/>
</dbReference>
<evidence type="ECO:0000313" key="4">
    <source>
        <dbReference type="EMBL" id="ACZ20405.1"/>
    </source>
</evidence>
<gene>
    <name evidence="4" type="ordered locus">Sked_04400</name>
</gene>
<dbReference type="GO" id="GO:0005975">
    <property type="term" value="P:carbohydrate metabolic process"/>
    <property type="evidence" value="ECO:0007669"/>
    <property type="project" value="InterPro"/>
</dbReference>
<feature type="signal peptide" evidence="2">
    <location>
        <begin position="1"/>
        <end position="22"/>
    </location>
</feature>
<dbReference type="SUPFAM" id="SSF51055">
    <property type="entry name" value="Carbohydrate binding domain"/>
    <property type="match status" value="1"/>
</dbReference>
<dbReference type="EMBL" id="CP001819">
    <property type="protein sequence ID" value="ACZ20405.1"/>
    <property type="molecule type" value="Genomic_DNA"/>
</dbReference>
<dbReference type="InterPro" id="IPR036573">
    <property type="entry name" value="CBM_sf_5/12"/>
</dbReference>
<evidence type="ECO:0000259" key="3">
    <source>
        <dbReference type="SMART" id="SM00495"/>
    </source>
</evidence>
<keyword evidence="1" id="KW-0378">Hydrolase</keyword>
<name>D1BKC8_SANKS</name>
<keyword evidence="5" id="KW-1185">Reference proteome</keyword>
<dbReference type="GO" id="GO:0004553">
    <property type="term" value="F:hydrolase activity, hydrolyzing O-glycosyl compounds"/>
    <property type="evidence" value="ECO:0007669"/>
    <property type="project" value="InterPro"/>
</dbReference>